<evidence type="ECO:0000313" key="11">
    <source>
        <dbReference type="EMBL" id="KKS12867.1"/>
    </source>
</evidence>
<dbReference type="Proteomes" id="UP000034299">
    <property type="component" value="Unassembled WGS sequence"/>
</dbReference>
<comment type="caution">
    <text evidence="11">The sequence shown here is derived from an EMBL/GenBank/DDBJ whole genome shotgun (WGS) entry which is preliminary data.</text>
</comment>
<feature type="transmembrane region" description="Helical" evidence="10">
    <location>
        <begin position="177"/>
        <end position="194"/>
    </location>
</feature>
<keyword evidence="7" id="KW-0811">Translocation</keyword>
<keyword evidence="5" id="KW-0653">Protein transport</keyword>
<feature type="transmembrane region" description="Helical" evidence="10">
    <location>
        <begin position="112"/>
        <end position="132"/>
    </location>
</feature>
<dbReference type="HAMAP" id="MF_01465">
    <property type="entry name" value="SecY"/>
    <property type="match status" value="1"/>
</dbReference>
<dbReference type="Pfam" id="PF00344">
    <property type="entry name" value="SecY"/>
    <property type="match status" value="1"/>
</dbReference>
<evidence type="ECO:0000256" key="3">
    <source>
        <dbReference type="ARBA" id="ARBA00022448"/>
    </source>
</evidence>
<comment type="subcellular location">
    <subcellularLocation>
        <location evidence="1">Membrane</location>
        <topology evidence="1">Multi-pass membrane protein</topology>
    </subcellularLocation>
</comment>
<evidence type="ECO:0000256" key="1">
    <source>
        <dbReference type="ARBA" id="ARBA00004141"/>
    </source>
</evidence>
<feature type="non-terminal residue" evidence="11">
    <location>
        <position position="291"/>
    </location>
</feature>
<keyword evidence="8 10" id="KW-0472">Membrane</keyword>
<dbReference type="InterPro" id="IPR023201">
    <property type="entry name" value="SecY_dom_sf"/>
</dbReference>
<feature type="transmembrane region" description="Helical" evidence="10">
    <location>
        <begin position="65"/>
        <end position="92"/>
    </location>
</feature>
<evidence type="ECO:0000256" key="7">
    <source>
        <dbReference type="ARBA" id="ARBA00023010"/>
    </source>
</evidence>
<evidence type="ECO:0000256" key="4">
    <source>
        <dbReference type="ARBA" id="ARBA00022692"/>
    </source>
</evidence>
<dbReference type="Gene3D" id="1.10.3370.10">
    <property type="entry name" value="SecY subunit domain"/>
    <property type="match status" value="1"/>
</dbReference>
<dbReference type="NCBIfam" id="TIGR00967">
    <property type="entry name" value="3a0501s007"/>
    <property type="match status" value="1"/>
</dbReference>
<dbReference type="EMBL" id="LCBP01000020">
    <property type="protein sequence ID" value="KKS12867.1"/>
    <property type="molecule type" value="Genomic_DNA"/>
</dbReference>
<protein>
    <submittedName>
        <fullName evidence="11">Protein translocase subunit SecY</fullName>
    </submittedName>
</protein>
<accession>A0A0G0WLA4</accession>
<keyword evidence="3" id="KW-0813">Transport</keyword>
<evidence type="ECO:0000256" key="9">
    <source>
        <dbReference type="RuleBase" id="RU004349"/>
    </source>
</evidence>
<feature type="transmembrane region" description="Helical" evidence="10">
    <location>
        <begin position="144"/>
        <end position="165"/>
    </location>
</feature>
<evidence type="ECO:0000256" key="6">
    <source>
        <dbReference type="ARBA" id="ARBA00022989"/>
    </source>
</evidence>
<dbReference type="SUPFAM" id="SSF103491">
    <property type="entry name" value="Preprotein translocase SecY subunit"/>
    <property type="match status" value="1"/>
</dbReference>
<reference evidence="11 12" key="1">
    <citation type="journal article" date="2015" name="Nature">
        <title>rRNA introns, odd ribosomes, and small enigmatic genomes across a large radiation of phyla.</title>
        <authorList>
            <person name="Brown C.T."/>
            <person name="Hug L.A."/>
            <person name="Thomas B.C."/>
            <person name="Sharon I."/>
            <person name="Castelle C.J."/>
            <person name="Singh A."/>
            <person name="Wilkins M.J."/>
            <person name="Williams K.H."/>
            <person name="Banfield J.F."/>
        </authorList>
    </citation>
    <scope>NUCLEOTIDE SEQUENCE [LARGE SCALE GENOMIC DNA]</scope>
</reference>
<evidence type="ECO:0000256" key="2">
    <source>
        <dbReference type="ARBA" id="ARBA00005751"/>
    </source>
</evidence>
<evidence type="ECO:0000313" key="12">
    <source>
        <dbReference type="Proteomes" id="UP000034299"/>
    </source>
</evidence>
<evidence type="ECO:0000256" key="5">
    <source>
        <dbReference type="ARBA" id="ARBA00022927"/>
    </source>
</evidence>
<feature type="transmembrane region" description="Helical" evidence="10">
    <location>
        <begin position="206"/>
        <end position="226"/>
    </location>
</feature>
<sequence length="291" mass="32472">MWEKISQIWKIKDLRQSIIFVLAMLVIFRLAAHIPVPGVDVLALRKFFQSNQILGLMNIFSGGTMENFSVIMLGVAPYITASIIFQLLAMIIPSLEEMSKEGESGQRRINQYTRWLAVPLAFLQSYGMIMLLKQSARGIVGEMDFFRLITTMVTITAGTIFLMWIGELISEKNVGNGISLLIFAGIVSALPGKVQQMLVTFDSSQLVQIILFIIVAVITIVGVVFVTEGQRNIPVSYARQVRGNRVFGGQTTHLPLRVNMAGVIPIIFAISIILFPSMVAQFFMRARTPWL</sequence>
<evidence type="ECO:0000256" key="8">
    <source>
        <dbReference type="ARBA" id="ARBA00023136"/>
    </source>
</evidence>
<proteinExistence type="inferred from homology"/>
<dbReference type="InterPro" id="IPR002208">
    <property type="entry name" value="SecY/SEC61-alpha"/>
</dbReference>
<feature type="transmembrane region" description="Helical" evidence="10">
    <location>
        <begin position="263"/>
        <end position="284"/>
    </location>
</feature>
<dbReference type="PROSITE" id="PS00755">
    <property type="entry name" value="SECY_1"/>
    <property type="match status" value="1"/>
</dbReference>
<dbReference type="PATRIC" id="fig|1619038.3.peg.405"/>
<dbReference type="AlphaFoldDB" id="A0A0G0WLA4"/>
<dbReference type="PRINTS" id="PR00303">
    <property type="entry name" value="SECYTRNLCASE"/>
</dbReference>
<keyword evidence="4 10" id="KW-0812">Transmembrane</keyword>
<gene>
    <name evidence="11" type="ORF">UU69_C0020G0001</name>
</gene>
<comment type="similarity">
    <text evidence="2 9">Belongs to the SecY/SEC61-alpha family.</text>
</comment>
<organism evidence="11 12">
    <name type="scientific">Candidatus Magasanikbacteria bacterium GW2011_GWA2_41_55</name>
    <dbReference type="NCBI Taxonomy" id="1619038"/>
    <lineage>
        <taxon>Bacteria</taxon>
        <taxon>Candidatus Magasanikiibacteriota</taxon>
    </lineage>
</organism>
<dbReference type="GO" id="GO:0015031">
    <property type="term" value="P:protein transport"/>
    <property type="evidence" value="ECO:0007669"/>
    <property type="project" value="UniProtKB-KW"/>
</dbReference>
<evidence type="ECO:0000256" key="10">
    <source>
        <dbReference type="SAM" id="Phobius"/>
    </source>
</evidence>
<feature type="transmembrane region" description="Helical" evidence="10">
    <location>
        <begin position="18"/>
        <end position="44"/>
    </location>
</feature>
<name>A0A0G0WLA4_9BACT</name>
<dbReference type="GO" id="GO:0016020">
    <property type="term" value="C:membrane"/>
    <property type="evidence" value="ECO:0007669"/>
    <property type="project" value="UniProtKB-SubCell"/>
</dbReference>
<dbReference type="InterPro" id="IPR026593">
    <property type="entry name" value="SecY"/>
</dbReference>
<dbReference type="PANTHER" id="PTHR10906">
    <property type="entry name" value="SECY/SEC61-ALPHA FAMILY MEMBER"/>
    <property type="match status" value="1"/>
</dbReference>
<keyword evidence="6 10" id="KW-1133">Transmembrane helix</keyword>
<dbReference type="InterPro" id="IPR030659">
    <property type="entry name" value="SecY_CS"/>
</dbReference>